<evidence type="ECO:0000313" key="3">
    <source>
        <dbReference type="Proteomes" id="UP000637632"/>
    </source>
</evidence>
<reference evidence="2 3" key="1">
    <citation type="submission" date="2020-08" db="EMBL/GenBank/DDBJ databases">
        <title>Novel species isolated from subtropical streams in China.</title>
        <authorList>
            <person name="Lu H."/>
        </authorList>
    </citation>
    <scope>NUCLEOTIDE SEQUENCE [LARGE SCALE GENOMIC DNA]</scope>
    <source>
        <strain evidence="2 3">CCTCC AB 2015119</strain>
    </source>
</reference>
<feature type="transmembrane region" description="Helical" evidence="1">
    <location>
        <begin position="61"/>
        <end position="82"/>
    </location>
</feature>
<dbReference type="Proteomes" id="UP000637632">
    <property type="component" value="Unassembled WGS sequence"/>
</dbReference>
<evidence type="ECO:0000313" key="2">
    <source>
        <dbReference type="EMBL" id="MBC3811887.1"/>
    </source>
</evidence>
<dbReference type="RefSeq" id="WP_190479367.1">
    <property type="nucleotide sequence ID" value="NZ_JACOFT010000003.1"/>
</dbReference>
<protein>
    <recommendedName>
        <fullName evidence="4">TM2 domain-containing protein</fullName>
    </recommendedName>
</protein>
<feature type="transmembrane region" description="Helical" evidence="1">
    <location>
        <begin position="102"/>
        <end position="125"/>
    </location>
</feature>
<name>A0ABR6XGK2_9BURK</name>
<feature type="transmembrane region" description="Helical" evidence="1">
    <location>
        <begin position="34"/>
        <end position="54"/>
    </location>
</feature>
<evidence type="ECO:0000256" key="1">
    <source>
        <dbReference type="SAM" id="Phobius"/>
    </source>
</evidence>
<gene>
    <name evidence="2" type="ORF">H8K26_10575</name>
</gene>
<keyword evidence="1" id="KW-0472">Membrane</keyword>
<keyword evidence="1" id="KW-0812">Transmembrane</keyword>
<keyword evidence="3" id="KW-1185">Reference proteome</keyword>
<keyword evidence="1" id="KW-1133">Transmembrane helix</keyword>
<dbReference type="EMBL" id="JACOFT010000003">
    <property type="protein sequence ID" value="MBC3811887.1"/>
    <property type="molecule type" value="Genomic_DNA"/>
</dbReference>
<organism evidence="2 3">
    <name type="scientific">Undibacterium aquatile</name>
    <dbReference type="NCBI Taxonomy" id="1537398"/>
    <lineage>
        <taxon>Bacteria</taxon>
        <taxon>Pseudomonadati</taxon>
        <taxon>Pseudomonadota</taxon>
        <taxon>Betaproteobacteria</taxon>
        <taxon>Burkholderiales</taxon>
        <taxon>Oxalobacteraceae</taxon>
        <taxon>Undibacterium</taxon>
    </lineage>
</organism>
<evidence type="ECO:0008006" key="4">
    <source>
        <dbReference type="Google" id="ProtNLM"/>
    </source>
</evidence>
<accession>A0ABR6XGK2</accession>
<proteinExistence type="predicted"/>
<sequence>MITAHKNKTFTTLLAALAGSVGAHRFYLFGKSDYLGWAHLVSLPISILISHLYFGSQPLLTYSLFILSFLIALLEALVTGLTPDEKWDARHNQNSTKTSASSWPLALILVLTTGIGAIALIGVIARAFDLLYTGGAYG</sequence>
<comment type="caution">
    <text evidence="2">The sequence shown here is derived from an EMBL/GenBank/DDBJ whole genome shotgun (WGS) entry which is preliminary data.</text>
</comment>